<accession>A0A1V0B9F2</accession>
<dbReference type="STRING" id="1931241.BVH74_18225"/>
<dbReference type="AlphaFoldDB" id="A0A1V0B9F2"/>
<dbReference type="EMBL" id="CP020100">
    <property type="protein sequence ID" value="AQZ96568.1"/>
    <property type="molecule type" value="Genomic_DNA"/>
</dbReference>
<gene>
    <name evidence="1" type="ORF">BVH74_18225</name>
</gene>
<evidence type="ECO:0000313" key="2">
    <source>
        <dbReference type="Proteomes" id="UP000243488"/>
    </source>
</evidence>
<sequence>MIRAIDDMLRLWAAELHPPDGVWLESGGQCSSPLGALIDAKGVMIRSTRGSRVLLDESADIELIVNKHLPLKESQVVWEHYVNHDSFEYQRLEACGCSRAQFYRRLHMAHVLIQQALLNRKRAA</sequence>
<dbReference type="KEGG" id="ppha:BVH74_18225"/>
<name>A0A1V0B9F2_9GAMM</name>
<reference evidence="1 2" key="1">
    <citation type="submission" date="2017-03" db="EMBL/GenBank/DDBJ databases">
        <title>Complete genome sequence of the novel DNRA strain Pseudomonas sp. S-6-2 isolated from Chinese polluted river sediment. Journal of Biotechnology.</title>
        <authorList>
            <person name="Li J."/>
            <person name="Xiang F."/>
            <person name="Wang L."/>
            <person name="Xi L."/>
            <person name="Liu J."/>
        </authorList>
    </citation>
    <scope>NUCLEOTIDE SEQUENCE [LARGE SCALE GENOMIC DNA]</scope>
    <source>
        <strain evidence="1 2">S-6-2</strain>
    </source>
</reference>
<protein>
    <submittedName>
        <fullName evidence="1">Uncharacterized protein</fullName>
    </submittedName>
</protein>
<organism evidence="1 2">
    <name type="scientific">Halopseudomonas phragmitis</name>
    <dbReference type="NCBI Taxonomy" id="1931241"/>
    <lineage>
        <taxon>Bacteria</taxon>
        <taxon>Pseudomonadati</taxon>
        <taxon>Pseudomonadota</taxon>
        <taxon>Gammaproteobacteria</taxon>
        <taxon>Pseudomonadales</taxon>
        <taxon>Pseudomonadaceae</taxon>
        <taxon>Halopseudomonas</taxon>
    </lineage>
</organism>
<dbReference type="Proteomes" id="UP000243488">
    <property type="component" value="Chromosome"/>
</dbReference>
<dbReference type="RefSeq" id="WP_080051476.1">
    <property type="nucleotide sequence ID" value="NZ_CP020100.1"/>
</dbReference>
<keyword evidence="2" id="KW-1185">Reference proteome</keyword>
<proteinExistence type="predicted"/>
<evidence type="ECO:0000313" key="1">
    <source>
        <dbReference type="EMBL" id="AQZ96568.1"/>
    </source>
</evidence>